<keyword evidence="4" id="KW-1185">Reference proteome</keyword>
<accession>A0A076MN22</accession>
<dbReference type="KEGG" id="amq:AMETH_0168"/>
<dbReference type="HOGENOM" id="CLU_087833_0_0_11"/>
<reference evidence="3 4" key="1">
    <citation type="submission" date="2014-07" db="EMBL/GenBank/DDBJ databases">
        <title>Whole Genome Sequence of the Amycolatopsis methanolica 239.</title>
        <authorList>
            <person name="Tang B."/>
        </authorList>
    </citation>
    <scope>NUCLEOTIDE SEQUENCE [LARGE SCALE GENOMIC DNA]</scope>
    <source>
        <strain evidence="3 4">239</strain>
    </source>
</reference>
<dbReference type="OrthoDB" id="3695075at2"/>
<dbReference type="Proteomes" id="UP000062973">
    <property type="component" value="Chromosome"/>
</dbReference>
<evidence type="ECO:0000313" key="3">
    <source>
        <dbReference type="EMBL" id="AIJ20260.1"/>
    </source>
</evidence>
<sequence>MNPDDELGDELRRLFDDDRLAIRPASGAEGAIVRGARRRRRRRTAVAASGGVLTAALLVTAGLVAARQDPGVHQAAQPTTAAPTTTSEAPGPVVVPPSFPELPTQPPAPSSTTTVLPASPPAGTSTRSPSSSSRTTVRPEPEAVVLGPTGYGSLRLGMSFDEAKATGLLADAGTAPAECTTYRLTEGAANVASVTISPTGGVVVFTATGARTPEKVGAGSTVAELRNAYPDLTAGAGNYSAAAGSGANYTFYVDSAKTVVRWELVAPPGC</sequence>
<keyword evidence="2" id="KW-1133">Transmembrane helix</keyword>
<feature type="region of interest" description="Disordered" evidence="1">
    <location>
        <begin position="70"/>
        <end position="146"/>
    </location>
</feature>
<dbReference type="AlphaFoldDB" id="A0A076MN22"/>
<gene>
    <name evidence="3" type="ORF">AMETH_0168</name>
</gene>
<protein>
    <submittedName>
        <fullName evidence="3">Uncharacterized protein</fullName>
    </submittedName>
</protein>
<dbReference type="eggNOG" id="ENOG50341IB">
    <property type="taxonomic scope" value="Bacteria"/>
</dbReference>
<evidence type="ECO:0000313" key="4">
    <source>
        <dbReference type="Proteomes" id="UP000062973"/>
    </source>
</evidence>
<dbReference type="EMBL" id="CP009110">
    <property type="protein sequence ID" value="AIJ20260.1"/>
    <property type="molecule type" value="Genomic_DNA"/>
</dbReference>
<dbReference type="PATRIC" id="fig|1068978.7.peg.180"/>
<evidence type="ECO:0000256" key="1">
    <source>
        <dbReference type="SAM" id="MobiDB-lite"/>
    </source>
</evidence>
<feature type="compositionally biased region" description="Low complexity" evidence="1">
    <location>
        <begin position="74"/>
        <end position="86"/>
    </location>
</feature>
<feature type="transmembrane region" description="Helical" evidence="2">
    <location>
        <begin position="44"/>
        <end position="66"/>
    </location>
</feature>
<dbReference type="STRING" id="1068978.AMETH_0168"/>
<name>A0A076MN22_AMYME</name>
<keyword evidence="2" id="KW-0812">Transmembrane</keyword>
<feature type="compositionally biased region" description="Low complexity" evidence="1">
    <location>
        <begin position="121"/>
        <end position="136"/>
    </location>
</feature>
<organism evidence="3 4">
    <name type="scientific">Amycolatopsis methanolica 239</name>
    <dbReference type="NCBI Taxonomy" id="1068978"/>
    <lineage>
        <taxon>Bacteria</taxon>
        <taxon>Bacillati</taxon>
        <taxon>Actinomycetota</taxon>
        <taxon>Actinomycetes</taxon>
        <taxon>Pseudonocardiales</taxon>
        <taxon>Pseudonocardiaceae</taxon>
        <taxon>Amycolatopsis</taxon>
        <taxon>Amycolatopsis methanolica group</taxon>
    </lineage>
</organism>
<proteinExistence type="predicted"/>
<dbReference type="RefSeq" id="WP_017986123.1">
    <property type="nucleotide sequence ID" value="NZ_AQUL01000001.1"/>
</dbReference>
<feature type="compositionally biased region" description="Pro residues" evidence="1">
    <location>
        <begin position="93"/>
        <end position="109"/>
    </location>
</feature>
<keyword evidence="2" id="KW-0472">Membrane</keyword>
<evidence type="ECO:0000256" key="2">
    <source>
        <dbReference type="SAM" id="Phobius"/>
    </source>
</evidence>